<dbReference type="AlphaFoldDB" id="A0A2A6FRC5"/>
<protein>
    <submittedName>
        <fullName evidence="2">Uncharacterized protein</fullName>
    </submittedName>
</protein>
<evidence type="ECO:0000313" key="2">
    <source>
        <dbReference type="EMBL" id="PDQ34963.1"/>
    </source>
</evidence>
<name>A0A2A6FRC5_9MICO</name>
<organism evidence="2 3">
    <name type="scientific">Candidatus Lumbricidiphila eiseniae</name>
    <dbReference type="NCBI Taxonomy" id="1969409"/>
    <lineage>
        <taxon>Bacteria</taxon>
        <taxon>Bacillati</taxon>
        <taxon>Actinomycetota</taxon>
        <taxon>Actinomycetes</taxon>
        <taxon>Micrococcales</taxon>
        <taxon>Microbacteriaceae</taxon>
        <taxon>Candidatus Lumbricidiphila</taxon>
    </lineage>
</organism>
<evidence type="ECO:0000313" key="3">
    <source>
        <dbReference type="Proteomes" id="UP000219994"/>
    </source>
</evidence>
<gene>
    <name evidence="2" type="ORF">B5766_08210</name>
</gene>
<reference evidence="3" key="1">
    <citation type="submission" date="2017-03" db="EMBL/GenBank/DDBJ databases">
        <authorList>
            <person name="Lund M.B."/>
        </authorList>
    </citation>
    <scope>NUCLEOTIDE SEQUENCE [LARGE SCALE GENOMIC DNA]</scope>
</reference>
<evidence type="ECO:0000256" key="1">
    <source>
        <dbReference type="SAM" id="MobiDB-lite"/>
    </source>
</evidence>
<comment type="caution">
    <text evidence="2">The sequence shown here is derived from an EMBL/GenBank/DDBJ whole genome shotgun (WGS) entry which is preliminary data.</text>
</comment>
<proteinExistence type="predicted"/>
<dbReference type="EMBL" id="NAEP01000042">
    <property type="protein sequence ID" value="PDQ34963.1"/>
    <property type="molecule type" value="Genomic_DNA"/>
</dbReference>
<accession>A0A2A6FRC5</accession>
<dbReference type="Proteomes" id="UP000219994">
    <property type="component" value="Unassembled WGS sequence"/>
</dbReference>
<sequence length="94" mass="10755">MLSAQMFVDYQNLHLSAHGTFTPYGTPVHEALIHPGRFADQVIAGWKDDPVSIKQIHVFRGLPNSRREPDANSRVNRQHNQWKRDPRVIIQTGS</sequence>
<feature type="region of interest" description="Disordered" evidence="1">
    <location>
        <begin position="64"/>
        <end position="94"/>
    </location>
</feature>